<evidence type="ECO:0000313" key="3">
    <source>
        <dbReference type="Proteomes" id="UP000541109"/>
    </source>
</evidence>
<protein>
    <submittedName>
        <fullName evidence="2">Glutamyl-tRNA amidotransferase</fullName>
    </submittedName>
</protein>
<dbReference type="PANTHER" id="PTHR11895:SF176">
    <property type="entry name" value="AMIDASE AMID-RELATED"/>
    <property type="match status" value="1"/>
</dbReference>
<comment type="caution">
    <text evidence="2">The sequence shown here is derived from an EMBL/GenBank/DDBJ whole genome shotgun (WGS) entry which is preliminary data.</text>
</comment>
<dbReference type="SUPFAM" id="SSF75304">
    <property type="entry name" value="Amidase signature (AS) enzymes"/>
    <property type="match status" value="1"/>
</dbReference>
<dbReference type="RefSeq" id="WP_182163334.1">
    <property type="nucleotide sequence ID" value="NZ_JACFXV010000043.1"/>
</dbReference>
<dbReference type="EMBL" id="JACFXV010000043">
    <property type="protein sequence ID" value="MBA5776705.1"/>
    <property type="molecule type" value="Genomic_DNA"/>
</dbReference>
<evidence type="ECO:0000259" key="1">
    <source>
        <dbReference type="Pfam" id="PF01425"/>
    </source>
</evidence>
<dbReference type="Gene3D" id="3.90.1300.10">
    <property type="entry name" value="Amidase signature (AS) domain"/>
    <property type="match status" value="1"/>
</dbReference>
<sequence length="426" mass="44740">MGTIVEKARSAIARVESMGDRATGIFTEFDPQRILDDAARAETAVEGSSRALPLAGMLVSVKDLFDEAGYRTTAGSRLLADQPPAGADSDVVARMKAAGAVMFGRTAMSEFAYSGVGLNPHHGTPGNALDASRIPGGSTSGGALTVALGICDIALGTDTGGSVRIPAAANGIYGFKPSQSAVSRQGVHPLSQTLDSVGPLAGDLTTTIDAFEVMSGGRRPSAKSRREPLRLAKPRGALTNELDEPIADAFDDACENIAKHGHEIREIELGFLQDALFVNKIIVSVEAHAIYAGSLHRLEEVGDPRVLKRIRFAETLSKTEIQDAYRLRADTVRRFGEVLTGFDGLLAPTLQILTPTIADTEADFDRLNAAMLRNPSLINLADGCAITMPVGGGGGGQAHALMIAGSSGTDWRILDIAETLRPMLPA</sequence>
<name>A0A839AC53_9HYPH</name>
<accession>A0A839AC53</accession>
<dbReference type="InterPro" id="IPR036928">
    <property type="entry name" value="AS_sf"/>
</dbReference>
<reference evidence="2 3" key="1">
    <citation type="submission" date="2020-07" db="EMBL/GenBank/DDBJ databases">
        <title>Stappia sp., F7233, whole genome shotgun sequencing project.</title>
        <authorList>
            <person name="Jiang S."/>
            <person name="Liu Z.W."/>
            <person name="Du Z.J."/>
        </authorList>
    </citation>
    <scope>NUCLEOTIDE SEQUENCE [LARGE SCALE GENOMIC DNA]</scope>
    <source>
        <strain evidence="2 3">F7233</strain>
    </source>
</reference>
<dbReference type="InterPro" id="IPR023631">
    <property type="entry name" value="Amidase_dom"/>
</dbReference>
<dbReference type="Pfam" id="PF01425">
    <property type="entry name" value="Amidase"/>
    <property type="match status" value="1"/>
</dbReference>
<organism evidence="2 3">
    <name type="scientific">Stappia albiluteola</name>
    <dbReference type="NCBI Taxonomy" id="2758565"/>
    <lineage>
        <taxon>Bacteria</taxon>
        <taxon>Pseudomonadati</taxon>
        <taxon>Pseudomonadota</taxon>
        <taxon>Alphaproteobacteria</taxon>
        <taxon>Hyphomicrobiales</taxon>
        <taxon>Stappiaceae</taxon>
        <taxon>Stappia</taxon>
    </lineage>
</organism>
<evidence type="ECO:0000313" key="2">
    <source>
        <dbReference type="EMBL" id="MBA5776705.1"/>
    </source>
</evidence>
<dbReference type="InterPro" id="IPR000120">
    <property type="entry name" value="Amidase"/>
</dbReference>
<keyword evidence="2" id="KW-0808">Transferase</keyword>
<dbReference type="PANTHER" id="PTHR11895">
    <property type="entry name" value="TRANSAMIDASE"/>
    <property type="match status" value="1"/>
</dbReference>
<dbReference type="Proteomes" id="UP000541109">
    <property type="component" value="Unassembled WGS sequence"/>
</dbReference>
<dbReference type="GO" id="GO:0016740">
    <property type="term" value="F:transferase activity"/>
    <property type="evidence" value="ECO:0007669"/>
    <property type="project" value="UniProtKB-KW"/>
</dbReference>
<gene>
    <name evidence="2" type="ORF">H2509_06140</name>
</gene>
<feature type="domain" description="Amidase" evidence="1">
    <location>
        <begin position="11"/>
        <end position="414"/>
    </location>
</feature>
<keyword evidence="3" id="KW-1185">Reference proteome</keyword>
<proteinExistence type="predicted"/>
<dbReference type="AlphaFoldDB" id="A0A839AC53"/>